<sequence length="183" mass="21905">NNRPNAFSLLKTLLNNNSQARQELVWIICTHILNDEKHSKKGWRVLNYLLHFNDEKLGEKFNNSFLHIPPKTDSMLTNFINNYLTSPICTFKSNYFYDFIRKLIPEDSRQCLEWFFESKPDCFKHNFYDTSPLNVLIEAYNGIREYERDEPILEKAMDTFDLLLQIPQYRNVHLRTFLKELSS</sequence>
<gene>
    <name evidence="1" type="ORF">EZS27_015379</name>
</gene>
<accession>A0A5J4RTM7</accession>
<protein>
    <submittedName>
        <fullName evidence="1">Uncharacterized protein</fullName>
    </submittedName>
</protein>
<dbReference type="AlphaFoldDB" id="A0A5J4RTM7"/>
<evidence type="ECO:0000313" key="1">
    <source>
        <dbReference type="EMBL" id="KAA6336470.1"/>
    </source>
</evidence>
<dbReference type="EMBL" id="SNRY01000789">
    <property type="protein sequence ID" value="KAA6336470.1"/>
    <property type="molecule type" value="Genomic_DNA"/>
</dbReference>
<comment type="caution">
    <text evidence="1">The sequence shown here is derived from an EMBL/GenBank/DDBJ whole genome shotgun (WGS) entry which is preliminary data.</text>
</comment>
<feature type="non-terminal residue" evidence="1">
    <location>
        <position position="1"/>
    </location>
</feature>
<name>A0A5J4RTM7_9ZZZZ</name>
<organism evidence="1">
    <name type="scientific">termite gut metagenome</name>
    <dbReference type="NCBI Taxonomy" id="433724"/>
    <lineage>
        <taxon>unclassified sequences</taxon>
        <taxon>metagenomes</taxon>
        <taxon>organismal metagenomes</taxon>
    </lineage>
</organism>
<reference evidence="1" key="1">
    <citation type="submission" date="2019-03" db="EMBL/GenBank/DDBJ databases">
        <title>Single cell metagenomics reveals metabolic interactions within the superorganism composed of flagellate Streblomastix strix and complex community of Bacteroidetes bacteria on its surface.</title>
        <authorList>
            <person name="Treitli S.C."/>
            <person name="Kolisko M."/>
            <person name="Husnik F."/>
            <person name="Keeling P."/>
            <person name="Hampl V."/>
        </authorList>
    </citation>
    <scope>NUCLEOTIDE SEQUENCE</scope>
    <source>
        <strain evidence="1">STM</strain>
    </source>
</reference>
<proteinExistence type="predicted"/>